<organism evidence="2 3">
    <name type="scientific">Iris pallida</name>
    <name type="common">Sweet iris</name>
    <dbReference type="NCBI Taxonomy" id="29817"/>
    <lineage>
        <taxon>Eukaryota</taxon>
        <taxon>Viridiplantae</taxon>
        <taxon>Streptophyta</taxon>
        <taxon>Embryophyta</taxon>
        <taxon>Tracheophyta</taxon>
        <taxon>Spermatophyta</taxon>
        <taxon>Magnoliopsida</taxon>
        <taxon>Liliopsida</taxon>
        <taxon>Asparagales</taxon>
        <taxon>Iridaceae</taxon>
        <taxon>Iridoideae</taxon>
        <taxon>Irideae</taxon>
        <taxon>Iris</taxon>
    </lineage>
</organism>
<gene>
    <name evidence="2" type="ORF">M6B38_293580</name>
</gene>
<evidence type="ECO:0000313" key="2">
    <source>
        <dbReference type="EMBL" id="KAJ6844636.1"/>
    </source>
</evidence>
<reference evidence="2" key="1">
    <citation type="journal article" date="2023" name="GigaByte">
        <title>Genome assembly of the bearded iris, Iris pallida Lam.</title>
        <authorList>
            <person name="Bruccoleri R.E."/>
            <person name="Oakeley E.J."/>
            <person name="Faust A.M.E."/>
            <person name="Altorfer M."/>
            <person name="Dessus-Babus S."/>
            <person name="Burckhardt D."/>
            <person name="Oertli M."/>
            <person name="Naumann U."/>
            <person name="Petersen F."/>
            <person name="Wong J."/>
        </authorList>
    </citation>
    <scope>NUCLEOTIDE SEQUENCE</scope>
    <source>
        <strain evidence="2">GSM-AAB239-AS_SAM_17_03QT</strain>
    </source>
</reference>
<name>A0AAX6HU92_IRIPA</name>
<evidence type="ECO:0000313" key="3">
    <source>
        <dbReference type="Proteomes" id="UP001140949"/>
    </source>
</evidence>
<keyword evidence="3" id="KW-1185">Reference proteome</keyword>
<comment type="caution">
    <text evidence="2">The sequence shown here is derived from an EMBL/GenBank/DDBJ whole genome shotgun (WGS) entry which is preliminary data.</text>
</comment>
<protein>
    <submittedName>
        <fullName evidence="2">ABC transporter C family member 3-like</fullName>
    </submittedName>
</protein>
<dbReference type="AlphaFoldDB" id="A0AAX6HU92"/>
<proteinExistence type="predicted"/>
<sequence>MGSCSTLNVASADRTFPDSNGIPMSMQVPNVATATKVGAPQKTNVIMAEVYTYFLSQPASCFLSSTIFERNFISQP</sequence>
<evidence type="ECO:0000256" key="1">
    <source>
        <dbReference type="SAM" id="MobiDB-lite"/>
    </source>
</evidence>
<dbReference type="EMBL" id="JANAVB010006599">
    <property type="protein sequence ID" value="KAJ6844636.1"/>
    <property type="molecule type" value="Genomic_DNA"/>
</dbReference>
<dbReference type="Proteomes" id="UP001140949">
    <property type="component" value="Unassembled WGS sequence"/>
</dbReference>
<feature type="region of interest" description="Disordered" evidence="1">
    <location>
        <begin position="1"/>
        <end position="21"/>
    </location>
</feature>
<accession>A0AAX6HU92</accession>
<reference evidence="2" key="2">
    <citation type="submission" date="2023-04" db="EMBL/GenBank/DDBJ databases">
        <authorList>
            <person name="Bruccoleri R.E."/>
            <person name="Oakeley E.J."/>
            <person name="Faust A.-M."/>
            <person name="Dessus-Babus S."/>
            <person name="Altorfer M."/>
            <person name="Burckhardt D."/>
            <person name="Oertli M."/>
            <person name="Naumann U."/>
            <person name="Petersen F."/>
            <person name="Wong J."/>
        </authorList>
    </citation>
    <scope>NUCLEOTIDE SEQUENCE</scope>
    <source>
        <strain evidence="2">GSM-AAB239-AS_SAM_17_03QT</strain>
        <tissue evidence="2">Leaf</tissue>
    </source>
</reference>